<dbReference type="SUPFAM" id="SSF56349">
    <property type="entry name" value="DNA breaking-rejoining enzymes"/>
    <property type="match status" value="1"/>
</dbReference>
<feature type="region of interest" description="Disordered" evidence="2">
    <location>
        <begin position="40"/>
        <end position="81"/>
    </location>
</feature>
<reference evidence="3 4" key="1">
    <citation type="journal article" date="2018" name="Evol. Lett.">
        <title>Horizontal gene cluster transfer increased hallucinogenic mushroom diversity.</title>
        <authorList>
            <person name="Reynolds H.T."/>
            <person name="Vijayakumar V."/>
            <person name="Gluck-Thaler E."/>
            <person name="Korotkin H.B."/>
            <person name="Matheny P.B."/>
            <person name="Slot J.C."/>
        </authorList>
    </citation>
    <scope>NUCLEOTIDE SEQUENCE [LARGE SCALE GENOMIC DNA]</scope>
    <source>
        <strain evidence="3 4">2629</strain>
    </source>
</reference>
<accession>A0A409YC49</accession>
<dbReference type="AlphaFoldDB" id="A0A409YC49"/>
<dbReference type="Gene3D" id="1.10.443.10">
    <property type="entry name" value="Intergrase catalytic core"/>
    <property type="match status" value="1"/>
</dbReference>
<dbReference type="OrthoDB" id="3163890at2759"/>
<dbReference type="GO" id="GO:0003677">
    <property type="term" value="F:DNA binding"/>
    <property type="evidence" value="ECO:0007669"/>
    <property type="project" value="InterPro"/>
</dbReference>
<evidence type="ECO:0000256" key="1">
    <source>
        <dbReference type="ARBA" id="ARBA00023172"/>
    </source>
</evidence>
<comment type="caution">
    <text evidence="3">The sequence shown here is derived from an EMBL/GenBank/DDBJ whole genome shotgun (WGS) entry which is preliminary data.</text>
</comment>
<dbReference type="EMBL" id="NHTK01001305">
    <property type="protein sequence ID" value="PPR00572.1"/>
    <property type="molecule type" value="Genomic_DNA"/>
</dbReference>
<keyword evidence="1" id="KW-0233">DNA recombination</keyword>
<protein>
    <submittedName>
        <fullName evidence="3">Uncharacterized protein</fullName>
    </submittedName>
</protein>
<gene>
    <name evidence="3" type="ORF">CVT24_005457</name>
</gene>
<dbReference type="GO" id="GO:0006310">
    <property type="term" value="P:DNA recombination"/>
    <property type="evidence" value="ECO:0007669"/>
    <property type="project" value="UniProtKB-KW"/>
</dbReference>
<sequence>MNFSHQSHSGARACPLSRVLDKKVQEDDVGLDVEEEQAFIPELVSSDFETPDDDESHDYGTEGTDSAEGHDHQPRTSTTLPRIHDIAKGVCDKTADEYRIAQLSFRCDTVDVNNKPLPANITRSSYSHAQKMRAAMTYTFGRVYGLGKQAWSEQQTQDGGLLTAGNPSVSELVSRYMLSLHRRKVQKGDISTSARAIDVGILERLYDYNFPIIKRAGNYQPGSRRPEHKSGIHEWGGPTARCALQAIYLLAFLCLLRIDEVLKIQADQIDVDGDKITLTLWYRKTHQYGDIKPFVLHYFEDYESFLCPVRALASWIKTSNITEGYIFRRIVSGDRATGSNIAMAHI</sequence>
<evidence type="ECO:0000256" key="2">
    <source>
        <dbReference type="SAM" id="MobiDB-lite"/>
    </source>
</evidence>
<organism evidence="3 4">
    <name type="scientific">Panaeolus cyanescens</name>
    <dbReference type="NCBI Taxonomy" id="181874"/>
    <lineage>
        <taxon>Eukaryota</taxon>
        <taxon>Fungi</taxon>
        <taxon>Dikarya</taxon>
        <taxon>Basidiomycota</taxon>
        <taxon>Agaricomycotina</taxon>
        <taxon>Agaricomycetes</taxon>
        <taxon>Agaricomycetidae</taxon>
        <taxon>Agaricales</taxon>
        <taxon>Agaricineae</taxon>
        <taxon>Galeropsidaceae</taxon>
        <taxon>Panaeolus</taxon>
    </lineage>
</organism>
<proteinExistence type="predicted"/>
<keyword evidence="4" id="KW-1185">Reference proteome</keyword>
<evidence type="ECO:0000313" key="3">
    <source>
        <dbReference type="EMBL" id="PPR00572.1"/>
    </source>
</evidence>
<dbReference type="InterPro" id="IPR013762">
    <property type="entry name" value="Integrase-like_cat_sf"/>
</dbReference>
<evidence type="ECO:0000313" key="4">
    <source>
        <dbReference type="Proteomes" id="UP000284842"/>
    </source>
</evidence>
<dbReference type="GO" id="GO:0015074">
    <property type="term" value="P:DNA integration"/>
    <property type="evidence" value="ECO:0007669"/>
    <property type="project" value="InterPro"/>
</dbReference>
<dbReference type="InterPro" id="IPR011010">
    <property type="entry name" value="DNA_brk_join_enz"/>
</dbReference>
<dbReference type="Proteomes" id="UP000284842">
    <property type="component" value="Unassembled WGS sequence"/>
</dbReference>
<name>A0A409YC49_9AGAR</name>
<dbReference type="InParanoid" id="A0A409YC49"/>